<feature type="region of interest" description="Disordered" evidence="1">
    <location>
        <begin position="141"/>
        <end position="189"/>
    </location>
</feature>
<keyword evidence="4" id="KW-1185">Reference proteome</keyword>
<evidence type="ECO:0000313" key="3">
    <source>
        <dbReference type="EMBL" id="AUD06117.1"/>
    </source>
</evidence>
<accession>A0A2K8Z8B5</accession>
<dbReference type="PROSITE" id="PS51257">
    <property type="entry name" value="PROKAR_LIPOPROTEIN"/>
    <property type="match status" value="1"/>
</dbReference>
<organism evidence="3 4">
    <name type="scientific">Spirosoma pollinicola</name>
    <dbReference type="NCBI Taxonomy" id="2057025"/>
    <lineage>
        <taxon>Bacteria</taxon>
        <taxon>Pseudomonadati</taxon>
        <taxon>Bacteroidota</taxon>
        <taxon>Cytophagia</taxon>
        <taxon>Cytophagales</taxon>
        <taxon>Cytophagaceae</taxon>
        <taxon>Spirosoma</taxon>
    </lineage>
</organism>
<feature type="region of interest" description="Disordered" evidence="1">
    <location>
        <begin position="235"/>
        <end position="257"/>
    </location>
</feature>
<feature type="compositionally biased region" description="Polar residues" evidence="1">
    <location>
        <begin position="168"/>
        <end position="177"/>
    </location>
</feature>
<evidence type="ECO:0000256" key="1">
    <source>
        <dbReference type="SAM" id="MobiDB-lite"/>
    </source>
</evidence>
<protein>
    <submittedName>
        <fullName evidence="3">Uncharacterized protein</fullName>
    </submittedName>
</protein>
<proteinExistence type="predicted"/>
<feature type="signal peptide" evidence="2">
    <location>
        <begin position="1"/>
        <end position="22"/>
    </location>
</feature>
<reference evidence="3 4" key="1">
    <citation type="submission" date="2017-11" db="EMBL/GenBank/DDBJ databases">
        <title>Taxonomic description and genome sequences of Spirosoma HA7 sp. nov., isolated from pollen microhabitat of Corylus avellana.</title>
        <authorList>
            <person name="Ambika Manirajan B."/>
            <person name="Suarez C."/>
            <person name="Ratering S."/>
            <person name="Geissler-Plaum R."/>
            <person name="Cardinale M."/>
            <person name="Sylvia S."/>
        </authorList>
    </citation>
    <scope>NUCLEOTIDE SEQUENCE [LARGE SCALE GENOMIC DNA]</scope>
    <source>
        <strain evidence="3 4">HA7</strain>
    </source>
</reference>
<keyword evidence="2" id="KW-0732">Signal</keyword>
<feature type="compositionally biased region" description="Low complexity" evidence="1">
    <location>
        <begin position="150"/>
        <end position="163"/>
    </location>
</feature>
<dbReference type="Proteomes" id="UP000232883">
    <property type="component" value="Chromosome"/>
</dbReference>
<sequence length="330" mass="35974">MNRAISTIVLPVLLACNLRTNAQVLVQQNGISLSYQEKYVNTIQCGDQKFDQYEVTAFLENRSSHTIDIKGYCSVDHIFYSNGLDYSPCRAPFPGGVTFDPKSNWPNNSTERGSYNVLVPAGIRLPAPDWNLASFQFKDVTNIPPNNTQPPSGGSPPVNSGGNYTYRPPNNSGNNYNGKPAGSQPRGIPYGNDMQCLNCGNEKRVPLPPLSNKPKGIPYGNAKTYGNLTMIASTAGPGPARQQFQHDNNEKAEDDDISKIDSSNPEEVLKWTTRQAEKAINELEELARLTKCPATAAAYRKLATYSRCTLKGGNCGLPPADEIPDCPADL</sequence>
<dbReference type="AlphaFoldDB" id="A0A2K8Z8B5"/>
<dbReference type="KEGG" id="spir:CWM47_32300"/>
<name>A0A2K8Z8B5_9BACT</name>
<evidence type="ECO:0000313" key="4">
    <source>
        <dbReference type="Proteomes" id="UP000232883"/>
    </source>
</evidence>
<evidence type="ECO:0000256" key="2">
    <source>
        <dbReference type="SAM" id="SignalP"/>
    </source>
</evidence>
<dbReference type="EMBL" id="CP025096">
    <property type="protein sequence ID" value="AUD06117.1"/>
    <property type="molecule type" value="Genomic_DNA"/>
</dbReference>
<dbReference type="RefSeq" id="WP_100992667.1">
    <property type="nucleotide sequence ID" value="NZ_CP025096.1"/>
</dbReference>
<gene>
    <name evidence="3" type="ORF">CWM47_32300</name>
</gene>
<feature type="chain" id="PRO_5014998411" evidence="2">
    <location>
        <begin position="23"/>
        <end position="330"/>
    </location>
</feature>